<dbReference type="AlphaFoldDB" id="A0AAD8P3L3"/>
<reference evidence="3" key="1">
    <citation type="journal article" date="2023" name="bioRxiv">
        <title>Improved chromosome-level genome assembly for marigold (Tagetes erecta).</title>
        <authorList>
            <person name="Jiang F."/>
            <person name="Yuan L."/>
            <person name="Wang S."/>
            <person name="Wang H."/>
            <person name="Xu D."/>
            <person name="Wang A."/>
            <person name="Fan W."/>
        </authorList>
    </citation>
    <scope>NUCLEOTIDE SEQUENCE</scope>
    <source>
        <strain evidence="3">WSJ</strain>
        <tissue evidence="3">Leaf</tissue>
    </source>
</reference>
<keyword evidence="1" id="KW-0175">Coiled coil</keyword>
<gene>
    <name evidence="3" type="ORF">QVD17_14074</name>
</gene>
<dbReference type="SUPFAM" id="SSF54236">
    <property type="entry name" value="Ubiquitin-like"/>
    <property type="match status" value="1"/>
</dbReference>
<name>A0AAD8P3L3_TARER</name>
<dbReference type="Pfam" id="PF11976">
    <property type="entry name" value="Rad60-SLD"/>
    <property type="match status" value="1"/>
</dbReference>
<dbReference type="EMBL" id="JAUHHV010000003">
    <property type="protein sequence ID" value="KAK1430939.1"/>
    <property type="molecule type" value="Genomic_DNA"/>
</dbReference>
<evidence type="ECO:0000259" key="2">
    <source>
        <dbReference type="PROSITE" id="PS50053"/>
    </source>
</evidence>
<proteinExistence type="predicted"/>
<organism evidence="3 4">
    <name type="scientific">Tagetes erecta</name>
    <name type="common">African marigold</name>
    <dbReference type="NCBI Taxonomy" id="13708"/>
    <lineage>
        <taxon>Eukaryota</taxon>
        <taxon>Viridiplantae</taxon>
        <taxon>Streptophyta</taxon>
        <taxon>Embryophyta</taxon>
        <taxon>Tracheophyta</taxon>
        <taxon>Spermatophyta</taxon>
        <taxon>Magnoliopsida</taxon>
        <taxon>eudicotyledons</taxon>
        <taxon>Gunneridae</taxon>
        <taxon>Pentapetalae</taxon>
        <taxon>asterids</taxon>
        <taxon>campanulids</taxon>
        <taxon>Asterales</taxon>
        <taxon>Asteraceae</taxon>
        <taxon>Asteroideae</taxon>
        <taxon>Heliantheae alliance</taxon>
        <taxon>Tageteae</taxon>
        <taxon>Tagetes</taxon>
    </lineage>
</organism>
<sequence>MSTLNNVEHKKPVTDDQETRITLKVINQDGIEVFFRMKRSTMLQRLINAYCVRHYMNPSRVTFLFDRRLIRGDETPDEMEMEQGDAMFAILHQTEERKICFDEGIAKEIAREEELYWKEQEVLFNKMQAILWRIGSKLIAQNSVLKEELTKLKEDEEDDVVLIKVGRIVCELMAENSGLKEELVRELTRLEDEWEDDKEDDEGGEEKDDDTFLEIGRLAFELVGWAKKNQVLHSRL</sequence>
<evidence type="ECO:0000256" key="1">
    <source>
        <dbReference type="SAM" id="Coils"/>
    </source>
</evidence>
<evidence type="ECO:0000313" key="4">
    <source>
        <dbReference type="Proteomes" id="UP001229421"/>
    </source>
</evidence>
<dbReference type="Proteomes" id="UP001229421">
    <property type="component" value="Unassembled WGS sequence"/>
</dbReference>
<dbReference type="Gene3D" id="3.10.20.90">
    <property type="entry name" value="Phosphatidylinositol 3-kinase Catalytic Subunit, Chain A, domain 1"/>
    <property type="match status" value="1"/>
</dbReference>
<keyword evidence="4" id="KW-1185">Reference proteome</keyword>
<protein>
    <recommendedName>
        <fullName evidence="2">Ubiquitin-like domain-containing protein</fullName>
    </recommendedName>
</protein>
<dbReference type="PANTHER" id="PTHR10562">
    <property type="entry name" value="SMALL UBIQUITIN-RELATED MODIFIER"/>
    <property type="match status" value="1"/>
</dbReference>
<feature type="coiled-coil region" evidence="1">
    <location>
        <begin position="173"/>
        <end position="200"/>
    </location>
</feature>
<dbReference type="InterPro" id="IPR029071">
    <property type="entry name" value="Ubiquitin-like_domsf"/>
</dbReference>
<dbReference type="InterPro" id="IPR000626">
    <property type="entry name" value="Ubiquitin-like_dom"/>
</dbReference>
<dbReference type="InterPro" id="IPR022617">
    <property type="entry name" value="Rad60/SUMO-like_dom"/>
</dbReference>
<evidence type="ECO:0000313" key="3">
    <source>
        <dbReference type="EMBL" id="KAK1430939.1"/>
    </source>
</evidence>
<comment type="caution">
    <text evidence="3">The sequence shown here is derived from an EMBL/GenBank/DDBJ whole genome shotgun (WGS) entry which is preliminary data.</text>
</comment>
<dbReference type="PROSITE" id="PS50053">
    <property type="entry name" value="UBIQUITIN_2"/>
    <property type="match status" value="1"/>
</dbReference>
<accession>A0AAD8P3L3</accession>
<feature type="domain" description="Ubiquitin-like" evidence="2">
    <location>
        <begin position="19"/>
        <end position="96"/>
    </location>
</feature>